<feature type="compositionally biased region" description="Gly residues" evidence="1">
    <location>
        <begin position="12"/>
        <end position="21"/>
    </location>
</feature>
<evidence type="ECO:0000313" key="2">
    <source>
        <dbReference type="EMBL" id="JAE24278.1"/>
    </source>
</evidence>
<protein>
    <submittedName>
        <fullName evidence="2">Uncharacterized protein</fullName>
    </submittedName>
</protein>
<dbReference type="AlphaFoldDB" id="A0A0A9GUM0"/>
<organism evidence="2">
    <name type="scientific">Arundo donax</name>
    <name type="common">Giant reed</name>
    <name type="synonym">Donax arundinaceus</name>
    <dbReference type="NCBI Taxonomy" id="35708"/>
    <lineage>
        <taxon>Eukaryota</taxon>
        <taxon>Viridiplantae</taxon>
        <taxon>Streptophyta</taxon>
        <taxon>Embryophyta</taxon>
        <taxon>Tracheophyta</taxon>
        <taxon>Spermatophyta</taxon>
        <taxon>Magnoliopsida</taxon>
        <taxon>Liliopsida</taxon>
        <taxon>Poales</taxon>
        <taxon>Poaceae</taxon>
        <taxon>PACMAD clade</taxon>
        <taxon>Arundinoideae</taxon>
        <taxon>Arundineae</taxon>
        <taxon>Arundo</taxon>
    </lineage>
</organism>
<reference evidence="2" key="1">
    <citation type="submission" date="2014-09" db="EMBL/GenBank/DDBJ databases">
        <authorList>
            <person name="Magalhaes I.L.F."/>
            <person name="Oliveira U."/>
            <person name="Santos F.R."/>
            <person name="Vidigal T.H.D.A."/>
            <person name="Brescovit A.D."/>
            <person name="Santos A.J."/>
        </authorList>
    </citation>
    <scope>NUCLEOTIDE SEQUENCE</scope>
    <source>
        <tissue evidence="2">Shoot tissue taken approximately 20 cm above the soil surface</tissue>
    </source>
</reference>
<name>A0A0A9GUM0_ARUDO</name>
<sequence>MNLRGLHKQSSSGGGRTNSVR</sequence>
<proteinExistence type="predicted"/>
<feature type="region of interest" description="Disordered" evidence="1">
    <location>
        <begin position="1"/>
        <end position="21"/>
    </location>
</feature>
<reference evidence="2" key="2">
    <citation type="journal article" date="2015" name="Data Brief">
        <title>Shoot transcriptome of the giant reed, Arundo donax.</title>
        <authorList>
            <person name="Barrero R.A."/>
            <person name="Guerrero F.D."/>
            <person name="Moolhuijzen P."/>
            <person name="Goolsby J.A."/>
            <person name="Tidwell J."/>
            <person name="Bellgard S.E."/>
            <person name="Bellgard M.I."/>
        </authorList>
    </citation>
    <scope>NUCLEOTIDE SEQUENCE</scope>
    <source>
        <tissue evidence="2">Shoot tissue taken approximately 20 cm above the soil surface</tissue>
    </source>
</reference>
<accession>A0A0A9GUM0</accession>
<evidence type="ECO:0000256" key="1">
    <source>
        <dbReference type="SAM" id="MobiDB-lite"/>
    </source>
</evidence>
<dbReference type="EMBL" id="GBRH01173618">
    <property type="protein sequence ID" value="JAE24278.1"/>
    <property type="molecule type" value="Transcribed_RNA"/>
</dbReference>